<accession>A0A2S0KMJ1</accession>
<comment type="subcellular location">
    <subcellularLocation>
        <location evidence="3">Cytoplasm</location>
    </subcellularLocation>
</comment>
<comment type="function">
    <text evidence="3 4">Together with the chaperonin GroEL, plays an essential role in assisting protein folding. The GroEL-GroES system forms a nano-cage that allows encapsulation of the non-native substrate proteins and provides a physical environment optimized to promote and accelerate protein folding. GroES binds to the apical surface of the GroEL ring, thereby capping the opening of the GroEL channel.</text>
</comment>
<dbReference type="SUPFAM" id="SSF50129">
    <property type="entry name" value="GroES-like"/>
    <property type="match status" value="1"/>
</dbReference>
<dbReference type="Gene3D" id="2.30.33.40">
    <property type="entry name" value="GroES chaperonin"/>
    <property type="match status" value="1"/>
</dbReference>
<dbReference type="PANTHER" id="PTHR10772">
    <property type="entry name" value="10 KDA HEAT SHOCK PROTEIN"/>
    <property type="match status" value="1"/>
</dbReference>
<dbReference type="RefSeq" id="WP_106012230.1">
    <property type="nucleotide sequence ID" value="NZ_CP027226.1"/>
</dbReference>
<keyword evidence="2 3" id="KW-0143">Chaperone</keyword>
<evidence type="ECO:0000256" key="4">
    <source>
        <dbReference type="RuleBase" id="RU000535"/>
    </source>
</evidence>
<dbReference type="GO" id="GO:0051087">
    <property type="term" value="F:protein-folding chaperone binding"/>
    <property type="evidence" value="ECO:0007669"/>
    <property type="project" value="TreeGrafter"/>
</dbReference>
<evidence type="ECO:0000313" key="6">
    <source>
        <dbReference type="Proteomes" id="UP000237947"/>
    </source>
</evidence>
<dbReference type="CDD" id="cd00320">
    <property type="entry name" value="cpn10"/>
    <property type="match status" value="1"/>
</dbReference>
<evidence type="ECO:0000256" key="1">
    <source>
        <dbReference type="ARBA" id="ARBA00006975"/>
    </source>
</evidence>
<dbReference type="Pfam" id="PF00166">
    <property type="entry name" value="Cpn10"/>
    <property type="match status" value="1"/>
</dbReference>
<dbReference type="InterPro" id="IPR011032">
    <property type="entry name" value="GroES-like_sf"/>
</dbReference>
<dbReference type="GO" id="GO:0046872">
    <property type="term" value="F:metal ion binding"/>
    <property type="evidence" value="ECO:0007669"/>
    <property type="project" value="TreeGrafter"/>
</dbReference>
<dbReference type="OrthoDB" id="9806791at2"/>
<organism evidence="5 6">
    <name type="scientific">Fastidiosipila sanguinis</name>
    <dbReference type="NCBI Taxonomy" id="236753"/>
    <lineage>
        <taxon>Bacteria</taxon>
        <taxon>Bacillati</taxon>
        <taxon>Bacillota</taxon>
        <taxon>Clostridia</taxon>
        <taxon>Eubacteriales</taxon>
        <taxon>Oscillospiraceae</taxon>
        <taxon>Fastidiosipila</taxon>
    </lineage>
</organism>
<dbReference type="GO" id="GO:0005524">
    <property type="term" value="F:ATP binding"/>
    <property type="evidence" value="ECO:0007669"/>
    <property type="project" value="InterPro"/>
</dbReference>
<dbReference type="AlphaFoldDB" id="A0A2S0KMJ1"/>
<keyword evidence="3" id="KW-0963">Cytoplasm</keyword>
<gene>
    <name evidence="3" type="primary">groES</name>
    <name evidence="3" type="synonym">groS</name>
    <name evidence="5" type="ORF">C5Q98_02910</name>
</gene>
<protein>
    <recommendedName>
        <fullName evidence="3">Co-chaperonin GroES</fullName>
    </recommendedName>
    <alternativeName>
        <fullName evidence="3">10 kDa chaperonin</fullName>
    </alternativeName>
    <alternativeName>
        <fullName evidence="3">Chaperonin-10</fullName>
        <shortName evidence="3">Cpn10</shortName>
    </alternativeName>
</protein>
<dbReference type="Proteomes" id="UP000237947">
    <property type="component" value="Chromosome"/>
</dbReference>
<name>A0A2S0KMJ1_9FIRM</name>
<dbReference type="GO" id="GO:0044183">
    <property type="term" value="F:protein folding chaperone"/>
    <property type="evidence" value="ECO:0007669"/>
    <property type="project" value="InterPro"/>
</dbReference>
<sequence length="98" mass="10743">MTIKPIGLRVLIKTVEDNEKEQTTSFGLVLPDSAKEKPEIAEVVAVGDGKDSEGKTHDMLVKQGDKVIVSKYAGTKVTVDEIEYTIVDRDDILAKVEI</sequence>
<dbReference type="PANTHER" id="PTHR10772:SF63">
    <property type="entry name" value="20 KDA CHAPERONIN, CHLOROPLASTIC"/>
    <property type="match status" value="1"/>
</dbReference>
<dbReference type="HAMAP" id="MF_00580">
    <property type="entry name" value="CH10"/>
    <property type="match status" value="1"/>
</dbReference>
<dbReference type="EMBL" id="CP027226">
    <property type="protein sequence ID" value="AVM42246.1"/>
    <property type="molecule type" value="Genomic_DNA"/>
</dbReference>
<comment type="subunit">
    <text evidence="3">Heptamer of 7 subunits arranged in a ring. Interacts with the chaperonin GroEL.</text>
</comment>
<reference evidence="6" key="1">
    <citation type="submission" date="2018-02" db="EMBL/GenBank/DDBJ databases">
        <authorList>
            <person name="Holder M.E."/>
            <person name="Ajami N.J."/>
            <person name="Petrosino J.F."/>
        </authorList>
    </citation>
    <scope>NUCLEOTIDE SEQUENCE [LARGE SCALE GENOMIC DNA]</scope>
    <source>
        <strain evidence="6">CCUG 47711</strain>
    </source>
</reference>
<dbReference type="InterPro" id="IPR020818">
    <property type="entry name" value="Chaperonin_GroES"/>
</dbReference>
<evidence type="ECO:0000313" key="5">
    <source>
        <dbReference type="EMBL" id="AVM42246.1"/>
    </source>
</evidence>
<dbReference type="NCBIfam" id="NF001531">
    <property type="entry name" value="PRK00364.2-2"/>
    <property type="match status" value="1"/>
</dbReference>
<evidence type="ECO:0000256" key="2">
    <source>
        <dbReference type="ARBA" id="ARBA00023186"/>
    </source>
</evidence>
<dbReference type="SMART" id="SM00883">
    <property type="entry name" value="Cpn10"/>
    <property type="match status" value="1"/>
</dbReference>
<dbReference type="KEGG" id="fsa:C5Q98_02910"/>
<dbReference type="FunFam" id="2.30.33.40:FF:000001">
    <property type="entry name" value="10 kDa chaperonin"/>
    <property type="match status" value="1"/>
</dbReference>
<dbReference type="PRINTS" id="PR00297">
    <property type="entry name" value="CHAPERONIN10"/>
</dbReference>
<dbReference type="GO" id="GO:0051082">
    <property type="term" value="F:unfolded protein binding"/>
    <property type="evidence" value="ECO:0007669"/>
    <property type="project" value="TreeGrafter"/>
</dbReference>
<comment type="similarity">
    <text evidence="1 3 4">Belongs to the GroES chaperonin family.</text>
</comment>
<keyword evidence="6" id="KW-1185">Reference proteome</keyword>
<dbReference type="InterPro" id="IPR037124">
    <property type="entry name" value="Chaperonin_GroES_sf"/>
</dbReference>
<dbReference type="GO" id="GO:0005737">
    <property type="term" value="C:cytoplasm"/>
    <property type="evidence" value="ECO:0007669"/>
    <property type="project" value="UniProtKB-SubCell"/>
</dbReference>
<evidence type="ECO:0000256" key="3">
    <source>
        <dbReference type="HAMAP-Rule" id="MF_00580"/>
    </source>
</evidence>
<proteinExistence type="inferred from homology"/>